<dbReference type="CDD" id="cd00143">
    <property type="entry name" value="PP2Cc"/>
    <property type="match status" value="1"/>
</dbReference>
<reference evidence="2" key="1">
    <citation type="submission" date="2021-03" db="EMBL/GenBank/DDBJ databases">
        <title>Ottowia sp. 27C isolated from the cloaca of a Giant Asian pond turtle (Heosemys grandis).</title>
        <authorList>
            <person name="Spergser J."/>
            <person name="Busse H.-J."/>
        </authorList>
    </citation>
    <scope>NUCLEOTIDE SEQUENCE</scope>
    <source>
        <strain evidence="2">27C</strain>
    </source>
</reference>
<accession>A0A975CG31</accession>
<dbReference type="Pfam" id="PF13672">
    <property type="entry name" value="PP2C_2"/>
    <property type="match status" value="1"/>
</dbReference>
<dbReference type="Gene3D" id="3.60.40.10">
    <property type="entry name" value="PPM-type phosphatase domain"/>
    <property type="match status" value="1"/>
</dbReference>
<dbReference type="KEGG" id="otd:J1M35_15235"/>
<keyword evidence="3" id="KW-1185">Reference proteome</keyword>
<dbReference type="AlphaFoldDB" id="A0A975CG31"/>
<dbReference type="Proteomes" id="UP000663903">
    <property type="component" value="Chromosome"/>
</dbReference>
<proteinExistence type="predicted"/>
<dbReference type="PROSITE" id="PS51746">
    <property type="entry name" value="PPM_2"/>
    <property type="match status" value="1"/>
</dbReference>
<dbReference type="SMART" id="SM00332">
    <property type="entry name" value="PP2Cc"/>
    <property type="match status" value="1"/>
</dbReference>
<protein>
    <submittedName>
        <fullName evidence="2">Serine/threonine-protein phosphatase</fullName>
    </submittedName>
</protein>
<evidence type="ECO:0000313" key="2">
    <source>
        <dbReference type="EMBL" id="QTD44441.1"/>
    </source>
</evidence>
<evidence type="ECO:0000259" key="1">
    <source>
        <dbReference type="PROSITE" id="PS51746"/>
    </source>
</evidence>
<organism evidence="2 3">
    <name type="scientific">Ottowia testudinis</name>
    <dbReference type="NCBI Taxonomy" id="2816950"/>
    <lineage>
        <taxon>Bacteria</taxon>
        <taxon>Pseudomonadati</taxon>
        <taxon>Pseudomonadota</taxon>
        <taxon>Betaproteobacteria</taxon>
        <taxon>Burkholderiales</taxon>
        <taxon>Comamonadaceae</taxon>
        <taxon>Ottowia</taxon>
    </lineage>
</organism>
<dbReference type="SMART" id="SM00331">
    <property type="entry name" value="PP2C_SIG"/>
    <property type="match status" value="1"/>
</dbReference>
<dbReference type="InterPro" id="IPR036457">
    <property type="entry name" value="PPM-type-like_dom_sf"/>
</dbReference>
<dbReference type="SUPFAM" id="SSF81606">
    <property type="entry name" value="PP2C-like"/>
    <property type="match status" value="1"/>
</dbReference>
<name>A0A975CG31_9BURK</name>
<dbReference type="RefSeq" id="WP_208008005.1">
    <property type="nucleotide sequence ID" value="NZ_CP071796.1"/>
</dbReference>
<sequence>MEKGYRLSAATGLHKGDREYQQDQVGLFAHPRVTGCVMGVVADGMGGRTGGRKASDQVLLTARQLFERFAPDSEDAAAVLRQIGEEAHLVVKLTAIAAEQEPHTTMAAFLINPGGECHWVHAGDSRLYHFRGGTLVRRTKDHSYVQALVDQGEMSAEEAAIHPKSNVLLGCLGTEEAPRLEPHFIPQLQIGDSLLACSDGLWHYFTTEELGSVLNSLPPREASEFLVDKARSRAMGGGDNLSLAIVKVEPLVLDKPVVGSAFAPLR</sequence>
<evidence type="ECO:0000313" key="3">
    <source>
        <dbReference type="Proteomes" id="UP000663903"/>
    </source>
</evidence>
<dbReference type="InterPro" id="IPR001932">
    <property type="entry name" value="PPM-type_phosphatase-like_dom"/>
</dbReference>
<feature type="domain" description="PPM-type phosphatase" evidence="1">
    <location>
        <begin position="4"/>
        <end position="248"/>
    </location>
</feature>
<dbReference type="EMBL" id="CP071796">
    <property type="protein sequence ID" value="QTD44441.1"/>
    <property type="molecule type" value="Genomic_DNA"/>
</dbReference>
<gene>
    <name evidence="2" type="ORF">J1M35_15235</name>
</gene>